<keyword evidence="1" id="KW-0812">Transmembrane</keyword>
<keyword evidence="3" id="KW-1185">Reference proteome</keyword>
<feature type="transmembrane region" description="Helical" evidence="1">
    <location>
        <begin position="71"/>
        <end position="93"/>
    </location>
</feature>
<dbReference type="Proteomes" id="UP000182762">
    <property type="component" value="Unassembled WGS sequence"/>
</dbReference>
<keyword evidence="1" id="KW-0472">Membrane</keyword>
<evidence type="ECO:0000256" key="1">
    <source>
        <dbReference type="SAM" id="Phobius"/>
    </source>
</evidence>
<protein>
    <recommendedName>
        <fullName evidence="4">ECF transporter S component</fullName>
    </recommendedName>
</protein>
<accession>A0A1I6BVG5</accession>
<evidence type="ECO:0000313" key="3">
    <source>
        <dbReference type="Proteomes" id="UP000182762"/>
    </source>
</evidence>
<gene>
    <name evidence="2" type="ORF">SAMN02745910_04315</name>
</gene>
<comment type="caution">
    <text evidence="2">The sequence shown here is derived from an EMBL/GenBank/DDBJ whole genome shotgun (WGS) entry which is preliminary data.</text>
</comment>
<proteinExistence type="predicted"/>
<evidence type="ECO:0000313" key="2">
    <source>
        <dbReference type="EMBL" id="SFQ84920.1"/>
    </source>
</evidence>
<evidence type="ECO:0008006" key="4">
    <source>
        <dbReference type="Google" id="ProtNLM"/>
    </source>
</evidence>
<name>A0A1I6BVG5_9BACI</name>
<dbReference type="EMBL" id="FOXX01000014">
    <property type="protein sequence ID" value="SFQ84920.1"/>
    <property type="molecule type" value="Genomic_DNA"/>
</dbReference>
<dbReference type="GeneID" id="93712858"/>
<dbReference type="RefSeq" id="WP_061804103.1">
    <property type="nucleotide sequence ID" value="NZ_FOXX01000014.1"/>
</dbReference>
<feature type="transmembrane region" description="Helical" evidence="1">
    <location>
        <begin position="36"/>
        <end position="59"/>
    </location>
</feature>
<sequence length="94" mass="10230">MKKKLGIISVIIFILSAALGIREYFFISSFFPSDTVTAIVIFFLTTGLPPVIGFILSFFSKKGALKITGIIGNGAVMMLTIVLPLVVDIFFPIQ</sequence>
<organism evidence="2 3">
    <name type="scientific">Priestia endophytica DSM 13796</name>
    <dbReference type="NCBI Taxonomy" id="1121089"/>
    <lineage>
        <taxon>Bacteria</taxon>
        <taxon>Bacillati</taxon>
        <taxon>Bacillota</taxon>
        <taxon>Bacilli</taxon>
        <taxon>Bacillales</taxon>
        <taxon>Bacillaceae</taxon>
        <taxon>Priestia</taxon>
    </lineage>
</organism>
<reference evidence="2 3" key="1">
    <citation type="submission" date="2016-10" db="EMBL/GenBank/DDBJ databases">
        <authorList>
            <person name="Varghese N."/>
            <person name="Submissions S."/>
        </authorList>
    </citation>
    <scope>NUCLEOTIDE SEQUENCE [LARGE SCALE GENOMIC DNA]</scope>
    <source>
        <strain evidence="2 3">DSM 13796</strain>
    </source>
</reference>
<keyword evidence="1" id="KW-1133">Transmembrane helix</keyword>